<dbReference type="Proteomes" id="UP000186905">
    <property type="component" value="Unassembled WGS sequence"/>
</dbReference>
<feature type="transmembrane region" description="Helical" evidence="5">
    <location>
        <begin position="165"/>
        <end position="188"/>
    </location>
</feature>
<dbReference type="AlphaFoldDB" id="A0A1Q9GA72"/>
<comment type="caution">
    <text evidence="6">The sequence shown here is derived from an EMBL/GenBank/DDBJ whole genome shotgun (WGS) entry which is preliminary data.</text>
</comment>
<dbReference type="GO" id="GO:0030026">
    <property type="term" value="P:intracellular manganese ion homeostasis"/>
    <property type="evidence" value="ECO:0007669"/>
    <property type="project" value="InterPro"/>
</dbReference>
<accession>A0A1Q9GA72</accession>
<feature type="transmembrane region" description="Helical" evidence="5">
    <location>
        <begin position="227"/>
        <end position="245"/>
    </location>
</feature>
<dbReference type="InterPro" id="IPR008217">
    <property type="entry name" value="Ccc1_fam"/>
</dbReference>
<evidence type="ECO:0000313" key="7">
    <source>
        <dbReference type="Proteomes" id="UP000186905"/>
    </source>
</evidence>
<evidence type="ECO:0000256" key="5">
    <source>
        <dbReference type="SAM" id="Phobius"/>
    </source>
</evidence>
<keyword evidence="2 5" id="KW-0812">Transmembrane</keyword>
<dbReference type="RefSeq" id="WP_075767449.1">
    <property type="nucleotide sequence ID" value="NZ_MJIL01000095.1"/>
</dbReference>
<evidence type="ECO:0000256" key="1">
    <source>
        <dbReference type="ARBA" id="ARBA00004127"/>
    </source>
</evidence>
<dbReference type="GO" id="GO:0005384">
    <property type="term" value="F:manganese ion transmembrane transporter activity"/>
    <property type="evidence" value="ECO:0007669"/>
    <property type="project" value="InterPro"/>
</dbReference>
<feature type="transmembrane region" description="Helical" evidence="5">
    <location>
        <begin position="194"/>
        <end position="215"/>
    </location>
</feature>
<keyword evidence="7" id="KW-1185">Reference proteome</keyword>
<dbReference type="EMBL" id="MJIL01000095">
    <property type="protein sequence ID" value="OLQ71170.1"/>
    <property type="molecule type" value="Genomic_DNA"/>
</dbReference>
<organism evidence="6 7">
    <name type="scientific">Photobacterium proteolyticum</name>
    <dbReference type="NCBI Taxonomy" id="1903952"/>
    <lineage>
        <taxon>Bacteria</taxon>
        <taxon>Pseudomonadati</taxon>
        <taxon>Pseudomonadota</taxon>
        <taxon>Gammaproteobacteria</taxon>
        <taxon>Vibrionales</taxon>
        <taxon>Vibrionaceae</taxon>
        <taxon>Photobacterium</taxon>
    </lineage>
</organism>
<sequence length="254" mass="27754">MKKASIEELARAHDPDVIKKRLQQAPKSQNISDAVLGGIDGCVTTFAVVAAAVGAGFPASVALILGFANLLADGFSMAVSAYESNKAKQEYTQSLREMEEEHIDIIPEGEREEIRQIFINKGFEGELLEKIVDIICEDRKLWVDTMLIEEHGIHHQADPNPFSSAWATFVAFILIGTMPLLPFLATSLSMNQQFAISTALAAIMFFMIGSLKSLLFDQPYFLSGMRTLLNGGTAAALAFFTGYLLREVFGVTGI</sequence>
<evidence type="ECO:0000256" key="4">
    <source>
        <dbReference type="ARBA" id="ARBA00023136"/>
    </source>
</evidence>
<protein>
    <recommendedName>
        <fullName evidence="8">GMP synthase</fullName>
    </recommendedName>
</protein>
<keyword evidence="3 5" id="KW-1133">Transmembrane helix</keyword>
<dbReference type="GO" id="GO:0012505">
    <property type="term" value="C:endomembrane system"/>
    <property type="evidence" value="ECO:0007669"/>
    <property type="project" value="UniProtKB-SubCell"/>
</dbReference>
<evidence type="ECO:0000313" key="6">
    <source>
        <dbReference type="EMBL" id="OLQ71170.1"/>
    </source>
</evidence>
<reference evidence="6 7" key="1">
    <citation type="submission" date="2016-09" db="EMBL/GenBank/DDBJ databases">
        <title>Photobacterium proteolyticum sp. nov. a protease producing bacterium isolated from ocean sediments of Laizhou Bay.</title>
        <authorList>
            <person name="Li Y."/>
        </authorList>
    </citation>
    <scope>NUCLEOTIDE SEQUENCE [LARGE SCALE GENOMIC DNA]</scope>
    <source>
        <strain evidence="6 7">13-12</strain>
    </source>
</reference>
<proteinExistence type="predicted"/>
<gene>
    <name evidence="6" type="ORF">BIT28_03090</name>
</gene>
<dbReference type="PANTHER" id="PTHR31851">
    <property type="entry name" value="FE(2+)/MN(2+) TRANSPORTER PCL1"/>
    <property type="match status" value="1"/>
</dbReference>
<evidence type="ECO:0000256" key="2">
    <source>
        <dbReference type="ARBA" id="ARBA00022692"/>
    </source>
</evidence>
<dbReference type="Pfam" id="PF01988">
    <property type="entry name" value="VIT1"/>
    <property type="match status" value="1"/>
</dbReference>
<name>A0A1Q9GA72_9GAMM</name>
<comment type="subcellular location">
    <subcellularLocation>
        <location evidence="1">Endomembrane system</location>
        <topology evidence="1">Multi-pass membrane protein</topology>
    </subcellularLocation>
</comment>
<keyword evidence="4 5" id="KW-0472">Membrane</keyword>
<dbReference type="OrthoDB" id="5506246at2"/>
<evidence type="ECO:0000256" key="3">
    <source>
        <dbReference type="ARBA" id="ARBA00022989"/>
    </source>
</evidence>
<evidence type="ECO:0008006" key="8">
    <source>
        <dbReference type="Google" id="ProtNLM"/>
    </source>
</evidence>
<dbReference type="STRING" id="1903952.BIT28_03090"/>